<dbReference type="GO" id="GO:0006178">
    <property type="term" value="P:guanine salvage"/>
    <property type="evidence" value="ECO:0007669"/>
    <property type="project" value="TreeGrafter"/>
</dbReference>
<evidence type="ECO:0000256" key="8">
    <source>
        <dbReference type="ARBA" id="ARBA00022676"/>
    </source>
</evidence>
<dbReference type="AlphaFoldDB" id="A0A8A0RJ38"/>
<evidence type="ECO:0000256" key="12">
    <source>
        <dbReference type="ARBA" id="ARBA00022741"/>
    </source>
</evidence>
<comment type="pathway">
    <text evidence="4 16">Purine metabolism; IMP biosynthesis via salvage pathway; IMP from hypoxanthine: step 1/1.</text>
</comment>
<protein>
    <recommendedName>
        <fullName evidence="16">Hypoxanthine phosphoribosyltransferase</fullName>
        <ecNumber evidence="16">2.4.2.8</ecNumber>
    </recommendedName>
</protein>
<dbReference type="GO" id="GO:0004422">
    <property type="term" value="F:hypoxanthine phosphoribosyltransferase activity"/>
    <property type="evidence" value="ECO:0007669"/>
    <property type="project" value="InterPro"/>
</dbReference>
<comment type="function">
    <text evidence="2">Purine salvage pathway enzyme that catalyzes the transfer of the ribosyl-5-phosphate group from 5-phospho-alpha-D-ribose 1-diphosphate (PRPP) to the N9 position of the 6-oxopurines hypoxanthine and guanine to form the corresponding ribonucleotides IMP (inosine 5'-monophosphate) and GMP (guanosine 5'-monophosphate), with the release of PPi.</text>
</comment>
<evidence type="ECO:0000256" key="10">
    <source>
        <dbReference type="ARBA" id="ARBA00022723"/>
    </source>
</evidence>
<evidence type="ECO:0000256" key="11">
    <source>
        <dbReference type="ARBA" id="ARBA00022726"/>
    </source>
</evidence>
<dbReference type="CDD" id="cd06223">
    <property type="entry name" value="PRTases_typeI"/>
    <property type="match status" value="1"/>
</dbReference>
<dbReference type="InterPro" id="IPR050408">
    <property type="entry name" value="HGPRT"/>
</dbReference>
<dbReference type="GO" id="GO:0046100">
    <property type="term" value="P:hypoxanthine metabolic process"/>
    <property type="evidence" value="ECO:0007669"/>
    <property type="project" value="TreeGrafter"/>
</dbReference>
<dbReference type="Proteomes" id="UP000662904">
    <property type="component" value="Chromosome"/>
</dbReference>
<dbReference type="EMBL" id="CP059066">
    <property type="protein sequence ID" value="QSQ08461.1"/>
    <property type="molecule type" value="Genomic_DNA"/>
</dbReference>
<evidence type="ECO:0000313" key="18">
    <source>
        <dbReference type="EMBL" id="QSQ08461.1"/>
    </source>
</evidence>
<evidence type="ECO:0000256" key="5">
    <source>
        <dbReference type="ARBA" id="ARBA00004676"/>
    </source>
</evidence>
<keyword evidence="7 16" id="KW-0963">Cytoplasm</keyword>
<reference evidence="18" key="1">
    <citation type="submission" date="2020-07" db="EMBL/GenBank/DDBJ databases">
        <title>Koleobacter methoxysyntrophicus gen. nov., sp. nov., a novel anaerobic bacterium isolated from deep subsurface oil field and proposal of Koleobacterales ord. nov. in the phylum Firmicutes.</title>
        <authorList>
            <person name="Sakamoto S."/>
            <person name="Tamaki H."/>
        </authorList>
    </citation>
    <scope>NUCLEOTIDE SEQUENCE</scope>
    <source>
        <strain evidence="18">NRmbB1</strain>
    </source>
</reference>
<keyword evidence="13 16" id="KW-0460">Magnesium</keyword>
<dbReference type="PANTHER" id="PTHR43340:SF1">
    <property type="entry name" value="HYPOXANTHINE PHOSPHORIBOSYLTRANSFERASE"/>
    <property type="match status" value="1"/>
</dbReference>
<dbReference type="SUPFAM" id="SSF53271">
    <property type="entry name" value="PRTase-like"/>
    <property type="match status" value="1"/>
</dbReference>
<evidence type="ECO:0000313" key="19">
    <source>
        <dbReference type="Proteomes" id="UP000662904"/>
    </source>
</evidence>
<evidence type="ECO:0000256" key="6">
    <source>
        <dbReference type="ARBA" id="ARBA00008391"/>
    </source>
</evidence>
<dbReference type="GO" id="GO:0000287">
    <property type="term" value="F:magnesium ion binding"/>
    <property type="evidence" value="ECO:0007669"/>
    <property type="project" value="TreeGrafter"/>
</dbReference>
<dbReference type="GO" id="GO:0032264">
    <property type="term" value="P:IMP salvage"/>
    <property type="evidence" value="ECO:0007669"/>
    <property type="project" value="UniProtKB-UniPathway"/>
</dbReference>
<dbReference type="NCBIfam" id="TIGR01203">
    <property type="entry name" value="HGPRTase"/>
    <property type="match status" value="1"/>
</dbReference>
<proteinExistence type="inferred from homology"/>
<comment type="catalytic activity">
    <reaction evidence="14">
        <text>GMP + diphosphate = guanine + 5-phospho-alpha-D-ribose 1-diphosphate</text>
        <dbReference type="Rhea" id="RHEA:25424"/>
        <dbReference type="ChEBI" id="CHEBI:16235"/>
        <dbReference type="ChEBI" id="CHEBI:33019"/>
        <dbReference type="ChEBI" id="CHEBI:58017"/>
        <dbReference type="ChEBI" id="CHEBI:58115"/>
        <dbReference type="EC" id="2.4.2.8"/>
    </reaction>
    <physiologicalReaction direction="right-to-left" evidence="14">
        <dbReference type="Rhea" id="RHEA:25426"/>
    </physiologicalReaction>
</comment>
<dbReference type="GO" id="GO:0005829">
    <property type="term" value="C:cytosol"/>
    <property type="evidence" value="ECO:0007669"/>
    <property type="project" value="TreeGrafter"/>
</dbReference>
<evidence type="ECO:0000256" key="2">
    <source>
        <dbReference type="ARBA" id="ARBA00002049"/>
    </source>
</evidence>
<dbReference type="InterPro" id="IPR029057">
    <property type="entry name" value="PRTase-like"/>
</dbReference>
<gene>
    <name evidence="18" type="primary">hpt</name>
    <name evidence="18" type="ORF">H0A61_00783</name>
</gene>
<evidence type="ECO:0000259" key="17">
    <source>
        <dbReference type="Pfam" id="PF00156"/>
    </source>
</evidence>
<feature type="domain" description="Phosphoribosyltransferase" evidence="17">
    <location>
        <begin position="16"/>
        <end position="160"/>
    </location>
</feature>
<dbReference type="EC" id="2.4.2.8" evidence="16"/>
<evidence type="ECO:0000256" key="3">
    <source>
        <dbReference type="ARBA" id="ARBA00004496"/>
    </source>
</evidence>
<comment type="subcellular location">
    <subcellularLocation>
        <location evidence="3 16">Cytoplasm</location>
    </subcellularLocation>
</comment>
<dbReference type="Gene3D" id="3.40.50.2020">
    <property type="match status" value="1"/>
</dbReference>
<dbReference type="GO" id="GO:0032263">
    <property type="term" value="P:GMP salvage"/>
    <property type="evidence" value="ECO:0007669"/>
    <property type="project" value="TreeGrafter"/>
</dbReference>
<keyword evidence="11 16" id="KW-0660">Purine salvage</keyword>
<evidence type="ECO:0000256" key="16">
    <source>
        <dbReference type="RuleBase" id="RU364099"/>
    </source>
</evidence>
<evidence type="ECO:0000256" key="4">
    <source>
        <dbReference type="ARBA" id="ARBA00004669"/>
    </source>
</evidence>
<comment type="cofactor">
    <cofactor evidence="1 16">
        <name>Mg(2+)</name>
        <dbReference type="ChEBI" id="CHEBI:18420"/>
    </cofactor>
</comment>
<dbReference type="InterPro" id="IPR000836">
    <property type="entry name" value="PRTase_dom"/>
</dbReference>
<keyword evidence="12 16" id="KW-0547">Nucleotide-binding</keyword>
<dbReference type="GO" id="GO:0006166">
    <property type="term" value="P:purine ribonucleoside salvage"/>
    <property type="evidence" value="ECO:0007669"/>
    <property type="project" value="UniProtKB-KW"/>
</dbReference>
<comment type="similarity">
    <text evidence="6 16">Belongs to the purine/pyrimidine phosphoribosyltransferase family.</text>
</comment>
<evidence type="ECO:0000256" key="9">
    <source>
        <dbReference type="ARBA" id="ARBA00022679"/>
    </source>
</evidence>
<dbReference type="GO" id="GO:0052657">
    <property type="term" value="F:guanine phosphoribosyltransferase activity"/>
    <property type="evidence" value="ECO:0007669"/>
    <property type="project" value="UniProtKB-ARBA"/>
</dbReference>
<keyword evidence="19" id="KW-1185">Reference proteome</keyword>
<comment type="catalytic activity">
    <reaction evidence="15">
        <text>IMP + diphosphate = hypoxanthine + 5-phospho-alpha-D-ribose 1-diphosphate</text>
        <dbReference type="Rhea" id="RHEA:17973"/>
        <dbReference type="ChEBI" id="CHEBI:17368"/>
        <dbReference type="ChEBI" id="CHEBI:33019"/>
        <dbReference type="ChEBI" id="CHEBI:58017"/>
        <dbReference type="ChEBI" id="CHEBI:58053"/>
        <dbReference type="EC" id="2.4.2.8"/>
    </reaction>
    <physiologicalReaction direction="right-to-left" evidence="15">
        <dbReference type="Rhea" id="RHEA:17975"/>
    </physiologicalReaction>
</comment>
<evidence type="ECO:0000256" key="15">
    <source>
        <dbReference type="ARBA" id="ARBA00049402"/>
    </source>
</evidence>
<name>A0A8A0RJ38_9FIRM</name>
<dbReference type="RefSeq" id="WP_206708673.1">
    <property type="nucleotide sequence ID" value="NZ_CP059066.1"/>
</dbReference>
<dbReference type="InterPro" id="IPR005904">
    <property type="entry name" value="Hxn_phspho_trans"/>
</dbReference>
<evidence type="ECO:0000256" key="14">
    <source>
        <dbReference type="ARBA" id="ARBA00048811"/>
    </source>
</evidence>
<keyword evidence="8 16" id="KW-0328">Glycosyltransferase</keyword>
<keyword evidence="9 16" id="KW-0808">Transferase</keyword>
<dbReference type="KEGG" id="kme:H0A61_00783"/>
<dbReference type="GO" id="GO:0000166">
    <property type="term" value="F:nucleotide binding"/>
    <property type="evidence" value="ECO:0007669"/>
    <property type="project" value="UniProtKB-KW"/>
</dbReference>
<dbReference type="FunFam" id="3.40.50.2020:FF:000006">
    <property type="entry name" value="Hypoxanthine phosphoribosyltransferase"/>
    <property type="match status" value="1"/>
</dbReference>
<accession>A0A8A0RJ38</accession>
<organism evidence="18 19">
    <name type="scientific">Koleobacter methoxysyntrophicus</name>
    <dbReference type="NCBI Taxonomy" id="2751313"/>
    <lineage>
        <taxon>Bacteria</taxon>
        <taxon>Bacillati</taxon>
        <taxon>Bacillota</taxon>
        <taxon>Clostridia</taxon>
        <taxon>Koleobacterales</taxon>
        <taxon>Koleobacteraceae</taxon>
        <taxon>Koleobacter</taxon>
    </lineage>
</organism>
<dbReference type="Pfam" id="PF00156">
    <property type="entry name" value="Pribosyltran"/>
    <property type="match status" value="1"/>
</dbReference>
<evidence type="ECO:0000256" key="13">
    <source>
        <dbReference type="ARBA" id="ARBA00022842"/>
    </source>
</evidence>
<comment type="pathway">
    <text evidence="5">Purine metabolism; GMP biosynthesis via salvage pathway; GMP from guanine: step 1/1.</text>
</comment>
<evidence type="ECO:0000256" key="1">
    <source>
        <dbReference type="ARBA" id="ARBA00001946"/>
    </source>
</evidence>
<dbReference type="UniPathway" id="UPA00591">
    <property type="reaction ID" value="UER00648"/>
</dbReference>
<keyword evidence="10 16" id="KW-0479">Metal-binding</keyword>
<evidence type="ECO:0000256" key="7">
    <source>
        <dbReference type="ARBA" id="ARBA00022490"/>
    </source>
</evidence>
<sequence length="180" mass="20524">MLNQDIERVLITREEISTRIKELGEQITRDYQEKNLLLVGVLKGAVVFMADLMREIRTTVDIDFMDVSSYGSSTESSGVVRILKDLDTDIQGKHIIIVEDIIDSGLTLNYLTKLLQSRNPASIKVCVLLDKPERRDLEVAIHYRGFSVPNEFIVGYGLDYDGKYRNLPDICILKPEVYRA</sequence>
<dbReference type="PANTHER" id="PTHR43340">
    <property type="entry name" value="HYPOXANTHINE-GUANINE PHOSPHORIBOSYLTRANSFERASE"/>
    <property type="match status" value="1"/>
</dbReference>